<evidence type="ECO:0000313" key="2">
    <source>
        <dbReference type="EMBL" id="KAF6407302.1"/>
    </source>
</evidence>
<keyword evidence="3" id="KW-1185">Reference proteome</keyword>
<gene>
    <name evidence="2" type="ORF">HJG59_009941</name>
</gene>
<protein>
    <submittedName>
        <fullName evidence="2">Uncharacterized protein</fullName>
    </submittedName>
</protein>
<dbReference type="InParanoid" id="A0A7J8C908"/>
<dbReference type="AlphaFoldDB" id="A0A7J8C908"/>
<feature type="region of interest" description="Disordered" evidence="1">
    <location>
        <begin position="91"/>
        <end position="114"/>
    </location>
</feature>
<sequence length="124" mass="13195">MRGRGVLWGTSVRCPRPDFSEAILCGTGVDVPPHARYVEKCSCFPGGARVRGCSCWASARRVPPQPALPRESGARGARSTELGSLVSLGLPWAPRASGEEGPLPRGLRRGPEGSRLTVLPPYFA</sequence>
<organism evidence="2 3">
    <name type="scientific">Molossus molossus</name>
    <name type="common">Pallas' mastiff bat</name>
    <name type="synonym">Vespertilio molossus</name>
    <dbReference type="NCBI Taxonomy" id="27622"/>
    <lineage>
        <taxon>Eukaryota</taxon>
        <taxon>Metazoa</taxon>
        <taxon>Chordata</taxon>
        <taxon>Craniata</taxon>
        <taxon>Vertebrata</taxon>
        <taxon>Euteleostomi</taxon>
        <taxon>Mammalia</taxon>
        <taxon>Eutheria</taxon>
        <taxon>Laurasiatheria</taxon>
        <taxon>Chiroptera</taxon>
        <taxon>Yangochiroptera</taxon>
        <taxon>Molossidae</taxon>
        <taxon>Molossus</taxon>
    </lineage>
</organism>
<proteinExistence type="predicted"/>
<comment type="caution">
    <text evidence="2">The sequence shown here is derived from an EMBL/GenBank/DDBJ whole genome shotgun (WGS) entry which is preliminary data.</text>
</comment>
<accession>A0A7J8C908</accession>
<dbReference type="Proteomes" id="UP000550707">
    <property type="component" value="Unassembled WGS sequence"/>
</dbReference>
<evidence type="ECO:0000313" key="3">
    <source>
        <dbReference type="Proteomes" id="UP000550707"/>
    </source>
</evidence>
<dbReference type="EMBL" id="JACASF010000021">
    <property type="protein sequence ID" value="KAF6407302.1"/>
    <property type="molecule type" value="Genomic_DNA"/>
</dbReference>
<evidence type="ECO:0000256" key="1">
    <source>
        <dbReference type="SAM" id="MobiDB-lite"/>
    </source>
</evidence>
<name>A0A7J8C908_MOLMO</name>
<reference evidence="2 3" key="1">
    <citation type="journal article" date="2020" name="Nature">
        <title>Six reference-quality genomes reveal evolution of bat adaptations.</title>
        <authorList>
            <person name="Jebb D."/>
            <person name="Huang Z."/>
            <person name="Pippel M."/>
            <person name="Hughes G.M."/>
            <person name="Lavrichenko K."/>
            <person name="Devanna P."/>
            <person name="Winkler S."/>
            <person name="Jermiin L.S."/>
            <person name="Skirmuntt E.C."/>
            <person name="Katzourakis A."/>
            <person name="Burkitt-Gray L."/>
            <person name="Ray D.A."/>
            <person name="Sullivan K.A.M."/>
            <person name="Roscito J.G."/>
            <person name="Kirilenko B.M."/>
            <person name="Davalos L.M."/>
            <person name="Corthals A.P."/>
            <person name="Power M.L."/>
            <person name="Jones G."/>
            <person name="Ransome R.D."/>
            <person name="Dechmann D.K.N."/>
            <person name="Locatelli A.G."/>
            <person name="Puechmaille S.J."/>
            <person name="Fedrigo O."/>
            <person name="Jarvis E.D."/>
            <person name="Hiller M."/>
            <person name="Vernes S.C."/>
            <person name="Myers E.W."/>
            <person name="Teeling E.C."/>
        </authorList>
    </citation>
    <scope>NUCLEOTIDE SEQUENCE [LARGE SCALE GENOMIC DNA]</scope>
    <source>
        <strain evidence="2">MMolMol1</strain>
        <tissue evidence="2">Muscle</tissue>
    </source>
</reference>